<comment type="function">
    <text evidence="2">Antitoxin component of a type II toxin-antitoxin (TA) system.</text>
</comment>
<sequence length="95" mass="10716">MHLDLTVLSEANMQVMTYTNARKGMKSAMDMAINDRETIVITRKNSEAVVMMSLDEYNSINETLRLVQSPENARRLRASIAQLDADGGLERELDL</sequence>
<dbReference type="NCBIfam" id="TIGR01552">
    <property type="entry name" value="phd_fam"/>
    <property type="match status" value="1"/>
</dbReference>
<accession>X7EBP2</accession>
<evidence type="ECO:0000313" key="4">
    <source>
        <dbReference type="Proteomes" id="UP000022447"/>
    </source>
</evidence>
<dbReference type="InterPro" id="IPR036165">
    <property type="entry name" value="YefM-like_sf"/>
</dbReference>
<dbReference type="SUPFAM" id="SSF143120">
    <property type="entry name" value="YefM-like"/>
    <property type="match status" value="1"/>
</dbReference>
<gene>
    <name evidence="3" type="ORF">OCH239_12290</name>
</gene>
<comment type="similarity">
    <text evidence="1 2">Belongs to the phD/YefM antitoxin family.</text>
</comment>
<dbReference type="Gene3D" id="3.40.1620.10">
    <property type="entry name" value="YefM-like domain"/>
    <property type="match status" value="1"/>
</dbReference>
<proteinExistence type="inferred from homology"/>
<dbReference type="Pfam" id="PF02604">
    <property type="entry name" value="PhdYeFM_antitox"/>
    <property type="match status" value="1"/>
</dbReference>
<dbReference type="Gene3D" id="6.10.250.330">
    <property type="match status" value="1"/>
</dbReference>
<evidence type="ECO:0000256" key="2">
    <source>
        <dbReference type="RuleBase" id="RU362080"/>
    </source>
</evidence>
<keyword evidence="4" id="KW-1185">Reference proteome</keyword>
<dbReference type="PANTHER" id="PTHR33713">
    <property type="entry name" value="ANTITOXIN YAFN-RELATED"/>
    <property type="match status" value="1"/>
</dbReference>
<dbReference type="STRING" id="1449350.OCH239_12290"/>
<reference evidence="3 4" key="1">
    <citation type="submission" date="2014-01" db="EMBL/GenBank/DDBJ databases">
        <title>Roseivivax halodurans JCM 10272 Genome Sequencing.</title>
        <authorList>
            <person name="Lai Q."/>
            <person name="Li G."/>
            <person name="Shao Z."/>
        </authorList>
    </citation>
    <scope>NUCLEOTIDE SEQUENCE [LARGE SCALE GENOMIC DNA]</scope>
    <source>
        <strain evidence="3 4">JCM 10272</strain>
    </source>
</reference>
<evidence type="ECO:0000313" key="3">
    <source>
        <dbReference type="EMBL" id="ETX13280.1"/>
    </source>
</evidence>
<protein>
    <recommendedName>
        <fullName evidence="2">Antitoxin</fullName>
    </recommendedName>
</protein>
<dbReference type="AlphaFoldDB" id="X7EBP2"/>
<dbReference type="eggNOG" id="COG2161">
    <property type="taxonomic scope" value="Bacteria"/>
</dbReference>
<dbReference type="InterPro" id="IPR006442">
    <property type="entry name" value="Antitoxin_Phd/YefM"/>
</dbReference>
<organism evidence="3 4">
    <name type="scientific">Roseivivax halodurans JCM 10272</name>
    <dbReference type="NCBI Taxonomy" id="1449350"/>
    <lineage>
        <taxon>Bacteria</taxon>
        <taxon>Pseudomonadati</taxon>
        <taxon>Pseudomonadota</taxon>
        <taxon>Alphaproteobacteria</taxon>
        <taxon>Rhodobacterales</taxon>
        <taxon>Roseobacteraceae</taxon>
        <taxon>Roseivivax</taxon>
    </lineage>
</organism>
<dbReference type="PANTHER" id="PTHR33713:SF6">
    <property type="entry name" value="ANTITOXIN YEFM"/>
    <property type="match status" value="1"/>
</dbReference>
<name>X7EBP2_9RHOB</name>
<dbReference type="Proteomes" id="UP000022447">
    <property type="component" value="Unassembled WGS sequence"/>
</dbReference>
<dbReference type="InterPro" id="IPR051405">
    <property type="entry name" value="phD/YefM_antitoxin"/>
</dbReference>
<comment type="caution">
    <text evidence="3">The sequence shown here is derived from an EMBL/GenBank/DDBJ whole genome shotgun (WGS) entry which is preliminary data.</text>
</comment>
<evidence type="ECO:0000256" key="1">
    <source>
        <dbReference type="ARBA" id="ARBA00009981"/>
    </source>
</evidence>
<dbReference type="EMBL" id="JALZ01000030">
    <property type="protein sequence ID" value="ETX13280.1"/>
    <property type="molecule type" value="Genomic_DNA"/>
</dbReference>